<dbReference type="FunFam" id="2.10.25.10:FF:000048">
    <property type="entry name" value="Netrin 3"/>
    <property type="match status" value="1"/>
</dbReference>
<dbReference type="PROSITE" id="PS50027">
    <property type="entry name" value="EGF_LAM_2"/>
    <property type="match status" value="1"/>
</dbReference>
<evidence type="ECO:0000256" key="2">
    <source>
        <dbReference type="ARBA" id="ARBA00015919"/>
    </source>
</evidence>
<keyword evidence="7" id="KW-0325">Glycoprotein</keyword>
<feature type="disulfide bond" evidence="9">
    <location>
        <begin position="419"/>
        <end position="433"/>
    </location>
</feature>
<dbReference type="InterPro" id="IPR008979">
    <property type="entry name" value="Galactose-bd-like_sf"/>
</dbReference>
<dbReference type="Gene3D" id="2.40.50.120">
    <property type="match status" value="1"/>
</dbReference>
<evidence type="ECO:0000256" key="10">
    <source>
        <dbReference type="SAM" id="SignalP"/>
    </source>
</evidence>
<accession>A0A7I8W523</accession>
<keyword evidence="5" id="KW-0677">Repeat</keyword>
<reference evidence="14 15" key="1">
    <citation type="submission" date="2020-08" db="EMBL/GenBank/DDBJ databases">
        <authorList>
            <person name="Hejnol A."/>
        </authorList>
    </citation>
    <scope>NUCLEOTIDE SEQUENCE [LARGE SCALE GENOMIC DNA]</scope>
</reference>
<feature type="domain" description="Laminin EGF-like" evidence="11">
    <location>
        <begin position="386"/>
        <end position="435"/>
    </location>
</feature>
<dbReference type="CDD" id="cd00055">
    <property type="entry name" value="EGF_Lam"/>
    <property type="match status" value="3"/>
</dbReference>
<evidence type="ECO:0000256" key="4">
    <source>
        <dbReference type="ARBA" id="ARBA00022729"/>
    </source>
</evidence>
<evidence type="ECO:0000259" key="11">
    <source>
        <dbReference type="PROSITE" id="PS50027"/>
    </source>
</evidence>
<dbReference type="Gene3D" id="2.60.120.260">
    <property type="entry name" value="Galactose-binding domain-like"/>
    <property type="match status" value="1"/>
</dbReference>
<organism evidence="14 15">
    <name type="scientific">Dimorphilus gyrociliatus</name>
    <dbReference type="NCBI Taxonomy" id="2664684"/>
    <lineage>
        <taxon>Eukaryota</taxon>
        <taxon>Metazoa</taxon>
        <taxon>Spiralia</taxon>
        <taxon>Lophotrochozoa</taxon>
        <taxon>Annelida</taxon>
        <taxon>Polychaeta</taxon>
        <taxon>Polychaeta incertae sedis</taxon>
        <taxon>Dinophilidae</taxon>
        <taxon>Dimorphilus</taxon>
    </lineage>
</organism>
<feature type="disulfide bond" evidence="9">
    <location>
        <begin position="386"/>
        <end position="398"/>
    </location>
</feature>
<dbReference type="PROSITE" id="PS01248">
    <property type="entry name" value="EGF_LAM_1"/>
    <property type="match status" value="1"/>
</dbReference>
<dbReference type="PROSITE" id="PS51117">
    <property type="entry name" value="LAMININ_NTER"/>
    <property type="match status" value="1"/>
</dbReference>
<evidence type="ECO:0000256" key="1">
    <source>
        <dbReference type="ARBA" id="ARBA00004613"/>
    </source>
</evidence>
<dbReference type="InterPro" id="IPR002049">
    <property type="entry name" value="LE_dom"/>
</dbReference>
<evidence type="ECO:0000259" key="12">
    <source>
        <dbReference type="PROSITE" id="PS50189"/>
    </source>
</evidence>
<comment type="subcellular location">
    <subcellularLocation>
        <location evidence="1">Secreted</location>
    </subcellularLocation>
</comment>
<dbReference type="GO" id="GO:0016358">
    <property type="term" value="P:dendrite development"/>
    <property type="evidence" value="ECO:0007669"/>
    <property type="project" value="TreeGrafter"/>
</dbReference>
<dbReference type="InterPro" id="IPR008211">
    <property type="entry name" value="Laminin_N"/>
</dbReference>
<dbReference type="FunFam" id="2.10.25.10:FF:000081">
    <property type="entry name" value="Netrin 1"/>
    <property type="match status" value="1"/>
</dbReference>
<dbReference type="InterPro" id="IPR008993">
    <property type="entry name" value="TIMP-like_OB-fold"/>
</dbReference>
<keyword evidence="6 9" id="KW-1015">Disulfide bond</keyword>
<protein>
    <recommendedName>
        <fullName evidence="2">Netrin-1</fullName>
    </recommendedName>
</protein>
<comment type="caution">
    <text evidence="14">The sequence shown here is derived from an EMBL/GenBank/DDBJ whole genome shotgun (WGS) entry which is preliminary data.</text>
</comment>
<feature type="domain" description="Laminin N-terminal" evidence="13">
    <location>
        <begin position="35"/>
        <end position="266"/>
    </location>
</feature>
<dbReference type="AlphaFoldDB" id="A0A7I8W523"/>
<evidence type="ECO:0000256" key="9">
    <source>
        <dbReference type="PROSITE-ProRule" id="PRU00460"/>
    </source>
</evidence>
<evidence type="ECO:0000256" key="7">
    <source>
        <dbReference type="ARBA" id="ARBA00023180"/>
    </source>
</evidence>
<dbReference type="InterPro" id="IPR056863">
    <property type="entry name" value="LMN_ATRN_NET-like_EGF"/>
</dbReference>
<dbReference type="PANTHER" id="PTHR10574:SF365">
    <property type="entry name" value="NETRIN-A-RELATED"/>
    <property type="match status" value="1"/>
</dbReference>
<evidence type="ECO:0000313" key="15">
    <source>
        <dbReference type="Proteomes" id="UP000549394"/>
    </source>
</evidence>
<feature type="signal peptide" evidence="10">
    <location>
        <begin position="1"/>
        <end position="19"/>
    </location>
</feature>
<dbReference type="Pfam" id="PF00053">
    <property type="entry name" value="EGF_laminin"/>
    <property type="match status" value="1"/>
</dbReference>
<dbReference type="Gene3D" id="2.10.25.10">
    <property type="entry name" value="Laminin"/>
    <property type="match status" value="2"/>
</dbReference>
<dbReference type="Pfam" id="PF00055">
    <property type="entry name" value="Laminin_N"/>
    <property type="match status" value="1"/>
</dbReference>
<dbReference type="OrthoDB" id="5984158at2759"/>
<dbReference type="PANTHER" id="PTHR10574">
    <property type="entry name" value="NETRIN/LAMININ-RELATED"/>
    <property type="match status" value="1"/>
</dbReference>
<dbReference type="InterPro" id="IPR050440">
    <property type="entry name" value="Laminin/Netrin_ECM"/>
</dbReference>
<dbReference type="SUPFAM" id="SSF49785">
    <property type="entry name" value="Galactose-binding domain-like"/>
    <property type="match status" value="1"/>
</dbReference>
<dbReference type="Pfam" id="PF24973">
    <property type="entry name" value="EGF_LMN_ATRN"/>
    <property type="match status" value="2"/>
</dbReference>
<dbReference type="EMBL" id="CAJFCJ010000019">
    <property type="protein sequence ID" value="CAD5123656.1"/>
    <property type="molecule type" value="Genomic_DNA"/>
</dbReference>
<dbReference type="Pfam" id="PF01759">
    <property type="entry name" value="NTR"/>
    <property type="match status" value="1"/>
</dbReference>
<evidence type="ECO:0000313" key="14">
    <source>
        <dbReference type="EMBL" id="CAD5123656.1"/>
    </source>
</evidence>
<evidence type="ECO:0000256" key="3">
    <source>
        <dbReference type="ARBA" id="ARBA00022525"/>
    </source>
</evidence>
<feature type="disulfide bond" evidence="9">
    <location>
        <begin position="388"/>
        <end position="405"/>
    </location>
</feature>
<keyword evidence="15" id="KW-1185">Reference proteome</keyword>
<dbReference type="SMART" id="SM00180">
    <property type="entry name" value="EGF_Lam"/>
    <property type="match status" value="3"/>
</dbReference>
<evidence type="ECO:0000256" key="5">
    <source>
        <dbReference type="ARBA" id="ARBA00022737"/>
    </source>
</evidence>
<dbReference type="GO" id="GO:0009887">
    <property type="term" value="P:animal organ morphogenesis"/>
    <property type="evidence" value="ECO:0007669"/>
    <property type="project" value="TreeGrafter"/>
</dbReference>
<dbReference type="PROSITE" id="PS50189">
    <property type="entry name" value="NTR"/>
    <property type="match status" value="1"/>
</dbReference>
<dbReference type="GO" id="GO:0005576">
    <property type="term" value="C:extracellular region"/>
    <property type="evidence" value="ECO:0007669"/>
    <property type="project" value="UniProtKB-SubCell"/>
</dbReference>
<dbReference type="SMART" id="SM00643">
    <property type="entry name" value="C345C"/>
    <property type="match status" value="1"/>
</dbReference>
<dbReference type="Proteomes" id="UP000549394">
    <property type="component" value="Unassembled WGS sequence"/>
</dbReference>
<keyword evidence="3" id="KW-0964">Secreted</keyword>
<keyword evidence="8 9" id="KW-0424">Laminin EGF-like domain</keyword>
<dbReference type="SMART" id="SM00136">
    <property type="entry name" value="LamNT"/>
    <property type="match status" value="1"/>
</dbReference>
<evidence type="ECO:0000256" key="8">
    <source>
        <dbReference type="ARBA" id="ARBA00023292"/>
    </source>
</evidence>
<evidence type="ECO:0000259" key="13">
    <source>
        <dbReference type="PROSITE" id="PS51117"/>
    </source>
</evidence>
<dbReference type="SUPFAM" id="SSF50242">
    <property type="entry name" value="TIMP-like"/>
    <property type="match status" value="1"/>
</dbReference>
<dbReference type="InterPro" id="IPR018933">
    <property type="entry name" value="Netrin_module_non-TIMP"/>
</dbReference>
<sequence length="597" mass="69118">MISFHRLFFFFALLYPSFQDILDLDEEDTCYENNKPVFCLPKFENVVEGKKITASSTCGLKNKSRICLKKRNEYLKCDVCDSTDRTKQHPTDFLTDSDTPNKTCWISEALMTPPPHNVSIRIHFGKSFELTYISIVFCQDAPDSVALYKSMDYGQHWTPFQYYSSSCMDFYGVRPNQTITRDNEQEALCSPLKGGVSATYDTPTIAFSTLEHRPNSFNLDNSPVLQDWVTATDIKIIFDRLLQNNALASSYMTMHYAVSDLSIGGRCKCNGHADRCITDEFGRLKCVCKHNTEGRDCERCKPLYQDKPWARATKQNANECVRCNCNGHSNVCRFNKELYEWSGHTSGGICQDCKHNTAGRFCHYCKEKYYRDVTVKISHEQACKACDCHHYGSKGKVCNSANGQCPCKVGVIGRKCNLCATGYQQTRSKIVPCQRKISGRKSDRNRKHRRKKNCWKCLKRSKKANATKFCKRDYAFHVHVLYTKLKKIKDEEYLAHSVIIKMVYKRLRRSGMSLKKNERTVLLVKYLSKTCSCPQLLPKKDYLILTQLRSERKRRSYVGRQGLLLNRKTVVLDWKNTNYMERKVDKFQKRQRYLGCN</sequence>
<name>A0A7I8W523_9ANNE</name>
<feature type="chain" id="PRO_5029792941" description="Netrin-1" evidence="10">
    <location>
        <begin position="20"/>
        <end position="597"/>
    </location>
</feature>
<keyword evidence="4 10" id="KW-0732">Signal</keyword>
<dbReference type="GO" id="GO:0005604">
    <property type="term" value="C:basement membrane"/>
    <property type="evidence" value="ECO:0007669"/>
    <property type="project" value="TreeGrafter"/>
</dbReference>
<feature type="disulfide bond" evidence="9">
    <location>
        <begin position="407"/>
        <end position="416"/>
    </location>
</feature>
<dbReference type="InterPro" id="IPR001134">
    <property type="entry name" value="Netrin_domain"/>
</dbReference>
<feature type="domain" description="NTR" evidence="12">
    <location>
        <begin position="454"/>
        <end position="596"/>
    </location>
</feature>
<gene>
    <name evidence="14" type="ORF">DGYR_LOCUS11317</name>
</gene>
<dbReference type="GO" id="GO:0008045">
    <property type="term" value="P:motor neuron axon guidance"/>
    <property type="evidence" value="ECO:0007669"/>
    <property type="project" value="TreeGrafter"/>
</dbReference>
<proteinExistence type="predicted"/>
<dbReference type="GO" id="GO:0009888">
    <property type="term" value="P:tissue development"/>
    <property type="evidence" value="ECO:0007669"/>
    <property type="project" value="TreeGrafter"/>
</dbReference>
<dbReference type="SUPFAM" id="SSF57196">
    <property type="entry name" value="EGF/Laminin"/>
    <property type="match status" value="3"/>
</dbReference>
<evidence type="ECO:0000256" key="6">
    <source>
        <dbReference type="ARBA" id="ARBA00023157"/>
    </source>
</evidence>